<accession>A0A0F8A0V2</accession>
<dbReference type="AlphaFoldDB" id="A0A0F8A0V2"/>
<sequence length="173" mass="17799">MPPTRLSAALPLAILSLAVSVLAAAMPPMAIGYPFTNATGVVWKPAPAGQGTCGDMTIDASPGLEPADWRQCASLFSSWAEQKGAFSVARPSPNTFLPLVGQRACALSVEPADPTLGPYIIGSNDVEALFKSSLKDHSAGTLLAVNGTIQCDLVSGGRAPLVWKIAKPAQSPS</sequence>
<feature type="domain" description="Ecp2 effector protein-like" evidence="2">
    <location>
        <begin position="52"/>
        <end position="151"/>
    </location>
</feature>
<evidence type="ECO:0000259" key="2">
    <source>
        <dbReference type="Pfam" id="PF14856"/>
    </source>
</evidence>
<dbReference type="EMBL" id="KQ030796">
    <property type="protein sequence ID" value="KJZ68884.1"/>
    <property type="molecule type" value="Genomic_DNA"/>
</dbReference>
<dbReference type="InterPro" id="IPR029226">
    <property type="entry name" value="Ecp2-like"/>
</dbReference>
<keyword evidence="4" id="KW-1185">Reference proteome</keyword>
<keyword evidence="1" id="KW-0732">Signal</keyword>
<proteinExistence type="predicted"/>
<evidence type="ECO:0000313" key="4">
    <source>
        <dbReference type="Proteomes" id="UP000054481"/>
    </source>
</evidence>
<dbReference type="Pfam" id="PF14856">
    <property type="entry name" value="Hce2"/>
    <property type="match status" value="1"/>
</dbReference>
<reference evidence="3 4" key="1">
    <citation type="journal article" date="2014" name="Genome Biol. Evol.">
        <title>Comparative genomics and transcriptomics analyses reveal divergent lifestyle features of nematode endoparasitic fungus Hirsutella minnesotensis.</title>
        <authorList>
            <person name="Lai Y."/>
            <person name="Liu K."/>
            <person name="Zhang X."/>
            <person name="Zhang X."/>
            <person name="Li K."/>
            <person name="Wang N."/>
            <person name="Shu C."/>
            <person name="Wu Y."/>
            <person name="Wang C."/>
            <person name="Bushley K.E."/>
            <person name="Xiang M."/>
            <person name="Liu X."/>
        </authorList>
    </citation>
    <scope>NUCLEOTIDE SEQUENCE [LARGE SCALE GENOMIC DNA]</scope>
    <source>
        <strain evidence="3 4">3608</strain>
    </source>
</reference>
<name>A0A0F8A0V2_9HYPO</name>
<evidence type="ECO:0000256" key="1">
    <source>
        <dbReference type="SAM" id="SignalP"/>
    </source>
</evidence>
<protein>
    <recommendedName>
        <fullName evidence="2">Ecp2 effector protein-like domain-containing protein</fullName>
    </recommendedName>
</protein>
<evidence type="ECO:0000313" key="3">
    <source>
        <dbReference type="EMBL" id="KJZ68884.1"/>
    </source>
</evidence>
<organism evidence="3 4">
    <name type="scientific">Hirsutella minnesotensis 3608</name>
    <dbReference type="NCBI Taxonomy" id="1043627"/>
    <lineage>
        <taxon>Eukaryota</taxon>
        <taxon>Fungi</taxon>
        <taxon>Dikarya</taxon>
        <taxon>Ascomycota</taxon>
        <taxon>Pezizomycotina</taxon>
        <taxon>Sordariomycetes</taxon>
        <taxon>Hypocreomycetidae</taxon>
        <taxon>Hypocreales</taxon>
        <taxon>Ophiocordycipitaceae</taxon>
        <taxon>Hirsutella</taxon>
    </lineage>
</organism>
<dbReference type="Proteomes" id="UP000054481">
    <property type="component" value="Unassembled WGS sequence"/>
</dbReference>
<gene>
    <name evidence="3" type="ORF">HIM_11728</name>
</gene>
<dbReference type="OrthoDB" id="4944568at2759"/>
<feature type="signal peptide" evidence="1">
    <location>
        <begin position="1"/>
        <end position="23"/>
    </location>
</feature>
<feature type="chain" id="PRO_5002526343" description="Ecp2 effector protein-like domain-containing protein" evidence="1">
    <location>
        <begin position="24"/>
        <end position="173"/>
    </location>
</feature>